<sequence length="152" mass="16485" precursor="true">METMNRRDMCAAMAAFAFLGCGVSEAQSAVASGDSALAQSKVFRFEDLPVKQNENGGWGRQVMQGTLPTGEFVEVHETMLPPGKMPHPPHKHRNTEFVLIRQGKLEFLNEGKPEPVGVGDVIYTASNRMHGLTNVGDSPALYFVVSVSHGQA</sequence>
<dbReference type="EMBL" id="CP003130">
    <property type="protein sequence ID" value="AEU37685.1"/>
    <property type="molecule type" value="Genomic_DNA"/>
</dbReference>
<reference evidence="4 5" key="1">
    <citation type="submission" date="2011-11" db="EMBL/GenBank/DDBJ databases">
        <title>Complete sequence of Granulicella mallensis MP5ACTX8.</title>
        <authorList>
            <consortium name="US DOE Joint Genome Institute"/>
            <person name="Lucas S."/>
            <person name="Copeland A."/>
            <person name="Lapidus A."/>
            <person name="Cheng J.-F."/>
            <person name="Goodwin L."/>
            <person name="Pitluck S."/>
            <person name="Peters L."/>
            <person name="Lu M."/>
            <person name="Detter J.C."/>
            <person name="Han C."/>
            <person name="Tapia R."/>
            <person name="Land M."/>
            <person name="Hauser L."/>
            <person name="Kyrpides N."/>
            <person name="Ivanova N."/>
            <person name="Mikhailova N."/>
            <person name="Pagani I."/>
            <person name="Rawat S."/>
            <person name="Mannisto M."/>
            <person name="Haggblom M."/>
            <person name="Woyke T."/>
        </authorList>
    </citation>
    <scope>NUCLEOTIDE SEQUENCE [LARGE SCALE GENOMIC DNA]</scope>
    <source>
        <strain evidence="5">ATCC BAA-1857 / DSM 23137 / MP5ACTX8</strain>
    </source>
</reference>
<dbReference type="OrthoDB" id="9792093at2"/>
<dbReference type="Proteomes" id="UP000007113">
    <property type="component" value="Chromosome"/>
</dbReference>
<feature type="domain" description="Cupin type-2" evidence="3">
    <location>
        <begin position="78"/>
        <end position="145"/>
    </location>
</feature>
<dbReference type="AlphaFoldDB" id="G8NVL3"/>
<dbReference type="STRING" id="682795.AciX8_3387"/>
<dbReference type="RefSeq" id="WP_014266559.1">
    <property type="nucleotide sequence ID" value="NC_016631.1"/>
</dbReference>
<evidence type="ECO:0000256" key="2">
    <source>
        <dbReference type="SAM" id="SignalP"/>
    </source>
</evidence>
<dbReference type="SUPFAM" id="SSF51182">
    <property type="entry name" value="RmlC-like cupins"/>
    <property type="match status" value="1"/>
</dbReference>
<dbReference type="PANTHER" id="PTHR35848">
    <property type="entry name" value="OXALATE-BINDING PROTEIN"/>
    <property type="match status" value="1"/>
</dbReference>
<dbReference type="InterPro" id="IPR014710">
    <property type="entry name" value="RmlC-like_jellyroll"/>
</dbReference>
<organism evidence="4 5">
    <name type="scientific">Granulicella mallensis (strain ATCC BAA-1857 / DSM 23137 / MP5ACTX8)</name>
    <dbReference type="NCBI Taxonomy" id="682795"/>
    <lineage>
        <taxon>Bacteria</taxon>
        <taxon>Pseudomonadati</taxon>
        <taxon>Acidobacteriota</taxon>
        <taxon>Terriglobia</taxon>
        <taxon>Terriglobales</taxon>
        <taxon>Acidobacteriaceae</taxon>
        <taxon>Granulicella</taxon>
    </lineage>
</organism>
<evidence type="ECO:0000256" key="1">
    <source>
        <dbReference type="ARBA" id="ARBA00022723"/>
    </source>
</evidence>
<keyword evidence="2" id="KW-0732">Signal</keyword>
<evidence type="ECO:0000313" key="5">
    <source>
        <dbReference type="Proteomes" id="UP000007113"/>
    </source>
</evidence>
<dbReference type="PROSITE" id="PS51257">
    <property type="entry name" value="PROKAR_LIPOPROTEIN"/>
    <property type="match status" value="1"/>
</dbReference>
<keyword evidence="1" id="KW-0479">Metal-binding</keyword>
<name>G8NVL3_GRAMM</name>
<accession>G8NVL3</accession>
<keyword evidence="5" id="KW-1185">Reference proteome</keyword>
<dbReference type="eggNOG" id="COG1917">
    <property type="taxonomic scope" value="Bacteria"/>
</dbReference>
<evidence type="ECO:0000259" key="3">
    <source>
        <dbReference type="Pfam" id="PF07883"/>
    </source>
</evidence>
<dbReference type="CDD" id="cd02209">
    <property type="entry name" value="cupin_XRE_C"/>
    <property type="match status" value="1"/>
</dbReference>
<dbReference type="InterPro" id="IPR013096">
    <property type="entry name" value="Cupin_2"/>
</dbReference>
<dbReference type="InterPro" id="IPR011051">
    <property type="entry name" value="RmlC_Cupin_sf"/>
</dbReference>
<dbReference type="KEGG" id="gma:AciX8_3387"/>
<dbReference type="PANTHER" id="PTHR35848:SF6">
    <property type="entry name" value="CUPIN TYPE-2 DOMAIN-CONTAINING PROTEIN"/>
    <property type="match status" value="1"/>
</dbReference>
<dbReference type="InterPro" id="IPR051610">
    <property type="entry name" value="GPI/OXD"/>
</dbReference>
<dbReference type="Gene3D" id="2.60.120.10">
    <property type="entry name" value="Jelly Rolls"/>
    <property type="match status" value="1"/>
</dbReference>
<dbReference type="GO" id="GO:0046872">
    <property type="term" value="F:metal ion binding"/>
    <property type="evidence" value="ECO:0007669"/>
    <property type="project" value="UniProtKB-KW"/>
</dbReference>
<evidence type="ECO:0000313" key="4">
    <source>
        <dbReference type="EMBL" id="AEU37685.1"/>
    </source>
</evidence>
<feature type="chain" id="PRO_5003512413" evidence="2">
    <location>
        <begin position="27"/>
        <end position="152"/>
    </location>
</feature>
<dbReference type="Pfam" id="PF07883">
    <property type="entry name" value="Cupin_2"/>
    <property type="match status" value="1"/>
</dbReference>
<protein>
    <submittedName>
        <fullName evidence="4">Cupin 2 conserved barrel domain protein</fullName>
    </submittedName>
</protein>
<feature type="signal peptide" evidence="2">
    <location>
        <begin position="1"/>
        <end position="26"/>
    </location>
</feature>
<proteinExistence type="predicted"/>
<gene>
    <name evidence="4" type="ordered locus">AciX8_3387</name>
</gene>
<dbReference type="HOGENOM" id="CLU_141551_1_0_0"/>